<reference evidence="4" key="1">
    <citation type="journal article" date="2021" name="PeerJ">
        <title>Extensive microbial diversity within the chicken gut microbiome revealed by metagenomics and culture.</title>
        <authorList>
            <person name="Gilroy R."/>
            <person name="Ravi A."/>
            <person name="Getino M."/>
            <person name="Pursley I."/>
            <person name="Horton D.L."/>
            <person name="Alikhan N.F."/>
            <person name="Baker D."/>
            <person name="Gharbi K."/>
            <person name="Hall N."/>
            <person name="Watson M."/>
            <person name="Adriaenssens E.M."/>
            <person name="Foster-Nyarko E."/>
            <person name="Jarju S."/>
            <person name="Secka A."/>
            <person name="Antonio M."/>
            <person name="Oren A."/>
            <person name="Chaudhuri R.R."/>
            <person name="La Ragione R."/>
            <person name="Hildebrand F."/>
            <person name="Pallen M.J."/>
        </authorList>
    </citation>
    <scope>NUCLEOTIDE SEQUENCE</scope>
    <source>
        <strain evidence="4">Gambia16-554</strain>
    </source>
</reference>
<organism evidence="4 5">
    <name type="scientific">Candidatus Coprenecus stercoravium</name>
    <dbReference type="NCBI Taxonomy" id="2840735"/>
    <lineage>
        <taxon>Bacteria</taxon>
        <taxon>Pseudomonadati</taxon>
        <taxon>Bacteroidota</taxon>
        <taxon>Bacteroidia</taxon>
        <taxon>Bacteroidales</taxon>
        <taxon>Rikenellaceae</taxon>
        <taxon>Rikenellaceae incertae sedis</taxon>
        <taxon>Candidatus Coprenecus</taxon>
    </lineage>
</organism>
<reference evidence="4" key="2">
    <citation type="submission" date="2021-04" db="EMBL/GenBank/DDBJ databases">
        <authorList>
            <person name="Gilroy R."/>
        </authorList>
    </citation>
    <scope>NUCLEOTIDE SEQUENCE</scope>
    <source>
        <strain evidence="4">Gambia16-554</strain>
    </source>
</reference>
<dbReference type="Pfam" id="PF19190">
    <property type="entry name" value="BACON_2"/>
    <property type="match status" value="1"/>
</dbReference>
<dbReference type="Pfam" id="PF13004">
    <property type="entry name" value="BACON"/>
    <property type="match status" value="3"/>
</dbReference>
<evidence type="ECO:0000259" key="2">
    <source>
        <dbReference type="Pfam" id="PF13004"/>
    </source>
</evidence>
<dbReference type="AlphaFoldDB" id="A0A9D2GSJ3"/>
<sequence length="474" mass="51240">MIKSIYTSAAVILLSLAALTISSCREENEKTGLTDNSIILPDNLAPVFSAAGGTVNINFTSTASWTAETDQQWCGVSPEEGDAGNNIILTLTAAENPEYDERNATLILRSGNCEKRVTLTQKQKSALTVSSNKIEVGQKGGPISIEAEHNYSLEYSIEESASGWITPVRTKGMETTTLSFTVDENDSGDKREGRIILTSGDNTETVTVYQETEPSLVLTKDEYTVGSAGETVTIQLRSNVPYEMTMPSGADWLKENNTRTSSTYTRYITVAANDTYSQRSAEIIFSSPDYGLADTVTITQLQNNAIVVAESMYTIAAEGGALTFPVNTNVSFSTSIPQGCTWIKQAASTKALEEKEISLTISQNTDPYSREAEVTFSFEDIKQTVTIRQYGTQTSGVFRLTHENTALTIPYITGGSFSSGTIDWGDNSSEQYATGLSHIYSSRGSHTVTVLCQGAETISIEGLVGITDLDLTSF</sequence>
<dbReference type="Gene3D" id="2.60.40.10">
    <property type="entry name" value="Immunoglobulins"/>
    <property type="match status" value="4"/>
</dbReference>
<keyword evidence="1" id="KW-0732">Signal</keyword>
<evidence type="ECO:0000256" key="1">
    <source>
        <dbReference type="SAM" id="SignalP"/>
    </source>
</evidence>
<gene>
    <name evidence="4" type="ORF">IAC04_06810</name>
</gene>
<dbReference type="Proteomes" id="UP000824115">
    <property type="component" value="Unassembled WGS sequence"/>
</dbReference>
<feature type="domain" description="BACON" evidence="3">
    <location>
        <begin position="48"/>
        <end position="123"/>
    </location>
</feature>
<name>A0A9D2GSJ3_9BACT</name>
<protein>
    <submittedName>
        <fullName evidence="4">BACON domain-containing protein</fullName>
    </submittedName>
</protein>
<dbReference type="PROSITE" id="PS51257">
    <property type="entry name" value="PROKAR_LIPOPROTEIN"/>
    <property type="match status" value="1"/>
</dbReference>
<evidence type="ECO:0000313" key="4">
    <source>
        <dbReference type="EMBL" id="HIZ86184.1"/>
    </source>
</evidence>
<feature type="domain" description="BACON" evidence="2">
    <location>
        <begin position="341"/>
        <end position="389"/>
    </location>
</feature>
<dbReference type="EMBL" id="DXAW01000117">
    <property type="protein sequence ID" value="HIZ86184.1"/>
    <property type="molecule type" value="Genomic_DNA"/>
</dbReference>
<proteinExistence type="predicted"/>
<evidence type="ECO:0000313" key="5">
    <source>
        <dbReference type="Proteomes" id="UP000824115"/>
    </source>
</evidence>
<dbReference type="InterPro" id="IPR013783">
    <property type="entry name" value="Ig-like_fold"/>
</dbReference>
<dbReference type="InterPro" id="IPR024361">
    <property type="entry name" value="BACON"/>
</dbReference>
<feature type="domain" description="BACON" evidence="2">
    <location>
        <begin position="155"/>
        <end position="211"/>
    </location>
</feature>
<feature type="chain" id="PRO_5039248690" evidence="1">
    <location>
        <begin position="21"/>
        <end position="474"/>
    </location>
</feature>
<feature type="signal peptide" evidence="1">
    <location>
        <begin position="1"/>
        <end position="20"/>
    </location>
</feature>
<feature type="domain" description="BACON" evidence="2">
    <location>
        <begin position="248"/>
        <end position="300"/>
    </location>
</feature>
<evidence type="ECO:0000259" key="3">
    <source>
        <dbReference type="Pfam" id="PF19190"/>
    </source>
</evidence>
<accession>A0A9D2GSJ3</accession>
<comment type="caution">
    <text evidence="4">The sequence shown here is derived from an EMBL/GenBank/DDBJ whole genome shotgun (WGS) entry which is preliminary data.</text>
</comment>
<dbReference type="CDD" id="cd14948">
    <property type="entry name" value="BACON"/>
    <property type="match status" value="4"/>
</dbReference>